<evidence type="ECO:0000256" key="1">
    <source>
        <dbReference type="ARBA" id="ARBA00023016"/>
    </source>
</evidence>
<feature type="domain" description="SHSP" evidence="5">
    <location>
        <begin position="150"/>
        <end position="257"/>
    </location>
</feature>
<comment type="similarity">
    <text evidence="2 3">Belongs to the small heat shock protein (HSP20) family.</text>
</comment>
<feature type="coiled-coil region" evidence="4">
    <location>
        <begin position="25"/>
        <end position="80"/>
    </location>
</feature>
<dbReference type="PANTHER" id="PTHR45640:SF13">
    <property type="entry name" value="HEAT SHOCK PROTEIN 22-RELATED"/>
    <property type="match status" value="1"/>
</dbReference>
<dbReference type="Pfam" id="PF00011">
    <property type="entry name" value="HSP20"/>
    <property type="match status" value="1"/>
</dbReference>
<dbReference type="PRINTS" id="PR00299">
    <property type="entry name" value="ACRYSTALLIN"/>
</dbReference>
<dbReference type="CDD" id="cd06526">
    <property type="entry name" value="metazoan_ACD"/>
    <property type="match status" value="1"/>
</dbReference>
<organism evidence="6 7">
    <name type="scientific">Aquatica leii</name>
    <dbReference type="NCBI Taxonomy" id="1421715"/>
    <lineage>
        <taxon>Eukaryota</taxon>
        <taxon>Metazoa</taxon>
        <taxon>Ecdysozoa</taxon>
        <taxon>Arthropoda</taxon>
        <taxon>Hexapoda</taxon>
        <taxon>Insecta</taxon>
        <taxon>Pterygota</taxon>
        <taxon>Neoptera</taxon>
        <taxon>Endopterygota</taxon>
        <taxon>Coleoptera</taxon>
        <taxon>Polyphaga</taxon>
        <taxon>Elateriformia</taxon>
        <taxon>Elateroidea</taxon>
        <taxon>Lampyridae</taxon>
        <taxon>Luciolinae</taxon>
        <taxon>Aquatica</taxon>
    </lineage>
</organism>
<keyword evidence="7" id="KW-1185">Reference proteome</keyword>
<dbReference type="GO" id="GO:0042026">
    <property type="term" value="P:protein refolding"/>
    <property type="evidence" value="ECO:0007669"/>
    <property type="project" value="TreeGrafter"/>
</dbReference>
<dbReference type="Gene3D" id="2.60.40.790">
    <property type="match status" value="1"/>
</dbReference>
<dbReference type="PROSITE" id="PS01031">
    <property type="entry name" value="SHSP"/>
    <property type="match status" value="1"/>
</dbReference>
<reference evidence="7" key="1">
    <citation type="submission" date="2023-01" db="EMBL/GenBank/DDBJ databases">
        <title>Key to firefly adult light organ development and bioluminescence: homeobox transcription factors regulate luciferase expression and transportation to peroxisome.</title>
        <authorList>
            <person name="Fu X."/>
        </authorList>
    </citation>
    <scope>NUCLEOTIDE SEQUENCE [LARGE SCALE GENOMIC DNA]</scope>
</reference>
<dbReference type="EMBL" id="JARPUR010000007">
    <property type="protein sequence ID" value="KAK4872764.1"/>
    <property type="molecule type" value="Genomic_DNA"/>
</dbReference>
<dbReference type="Proteomes" id="UP001353858">
    <property type="component" value="Unassembled WGS sequence"/>
</dbReference>
<dbReference type="PANTHER" id="PTHR45640">
    <property type="entry name" value="HEAT SHOCK PROTEIN HSP-12.2-RELATED"/>
    <property type="match status" value="1"/>
</dbReference>
<dbReference type="InterPro" id="IPR008978">
    <property type="entry name" value="HSP20-like_chaperone"/>
</dbReference>
<evidence type="ECO:0000259" key="5">
    <source>
        <dbReference type="PROSITE" id="PS01031"/>
    </source>
</evidence>
<evidence type="ECO:0000313" key="6">
    <source>
        <dbReference type="EMBL" id="KAK4872764.1"/>
    </source>
</evidence>
<keyword evidence="4" id="KW-0175">Coiled coil</keyword>
<protein>
    <recommendedName>
        <fullName evidence="5">SHSP domain-containing protein</fullName>
    </recommendedName>
</protein>
<dbReference type="GO" id="GO:0009408">
    <property type="term" value="P:response to heat"/>
    <property type="evidence" value="ECO:0007669"/>
    <property type="project" value="TreeGrafter"/>
</dbReference>
<dbReference type="SUPFAM" id="SSF49764">
    <property type="entry name" value="HSP20-like chaperones"/>
    <property type="match status" value="1"/>
</dbReference>
<proteinExistence type="inferred from homology"/>
<dbReference type="AlphaFoldDB" id="A0AAN7PNU8"/>
<dbReference type="GO" id="GO:0005737">
    <property type="term" value="C:cytoplasm"/>
    <property type="evidence" value="ECO:0007669"/>
    <property type="project" value="TreeGrafter"/>
</dbReference>
<evidence type="ECO:0000313" key="7">
    <source>
        <dbReference type="Proteomes" id="UP001353858"/>
    </source>
</evidence>
<keyword evidence="1" id="KW-0346">Stress response</keyword>
<sequence length="263" mass="30741">MLQFKLLNLLPEFDLNITPNPTACNRSMENKVDAILKKLEEMEVVQVRMEQKLDPLQAELDNLKKEHTKLTEENLKIKKYTIEQDERINLLEREIRKDKLIIQGIPDLENEVKMSLLPRIFREIERPLRMLEQQMRMAEEVFPYLERNYPSAFQLSNRHDSVTQDKEKFQLKIDVKNFTPEEISVKTTDENALIVEAKHESQDEKGSVSRHYIRQFLLPDGHDIKKVETKLSGDGMLTITAPNKVQPAIEETAIPVTHVESKK</sequence>
<dbReference type="GO" id="GO:0005634">
    <property type="term" value="C:nucleus"/>
    <property type="evidence" value="ECO:0007669"/>
    <property type="project" value="TreeGrafter"/>
</dbReference>
<evidence type="ECO:0000256" key="2">
    <source>
        <dbReference type="PROSITE-ProRule" id="PRU00285"/>
    </source>
</evidence>
<accession>A0AAN7PNU8</accession>
<dbReference type="InterPro" id="IPR002068">
    <property type="entry name" value="A-crystallin/Hsp20_dom"/>
</dbReference>
<dbReference type="GO" id="GO:0051082">
    <property type="term" value="F:unfolded protein binding"/>
    <property type="evidence" value="ECO:0007669"/>
    <property type="project" value="TreeGrafter"/>
</dbReference>
<evidence type="ECO:0000256" key="3">
    <source>
        <dbReference type="RuleBase" id="RU003616"/>
    </source>
</evidence>
<name>A0AAN7PNU8_9COLE</name>
<gene>
    <name evidence="6" type="ORF">RN001_014793</name>
</gene>
<comment type="caution">
    <text evidence="6">The sequence shown here is derived from an EMBL/GenBank/DDBJ whole genome shotgun (WGS) entry which is preliminary data.</text>
</comment>
<evidence type="ECO:0000256" key="4">
    <source>
        <dbReference type="SAM" id="Coils"/>
    </source>
</evidence>
<dbReference type="InterPro" id="IPR001436">
    <property type="entry name" value="Alpha-crystallin/sHSP_animal"/>
</dbReference>